<keyword evidence="2" id="KW-1185">Reference proteome</keyword>
<gene>
    <name evidence="1" type="ORF">BpHYR1_050510</name>
</gene>
<dbReference type="Proteomes" id="UP000276133">
    <property type="component" value="Unassembled WGS sequence"/>
</dbReference>
<evidence type="ECO:0000313" key="1">
    <source>
        <dbReference type="EMBL" id="RNA32104.1"/>
    </source>
</evidence>
<reference evidence="1 2" key="1">
    <citation type="journal article" date="2018" name="Sci. Rep.">
        <title>Genomic signatures of local adaptation to the degree of environmental predictability in rotifers.</title>
        <authorList>
            <person name="Franch-Gras L."/>
            <person name="Hahn C."/>
            <person name="Garcia-Roger E.M."/>
            <person name="Carmona M.J."/>
            <person name="Serra M."/>
            <person name="Gomez A."/>
        </authorList>
    </citation>
    <scope>NUCLEOTIDE SEQUENCE [LARGE SCALE GENOMIC DNA]</scope>
    <source>
        <strain evidence="1">HYR1</strain>
    </source>
</reference>
<name>A0A3M7S8G7_BRAPC</name>
<organism evidence="1 2">
    <name type="scientific">Brachionus plicatilis</name>
    <name type="common">Marine rotifer</name>
    <name type="synonym">Brachionus muelleri</name>
    <dbReference type="NCBI Taxonomy" id="10195"/>
    <lineage>
        <taxon>Eukaryota</taxon>
        <taxon>Metazoa</taxon>
        <taxon>Spiralia</taxon>
        <taxon>Gnathifera</taxon>
        <taxon>Rotifera</taxon>
        <taxon>Eurotatoria</taxon>
        <taxon>Monogononta</taxon>
        <taxon>Pseudotrocha</taxon>
        <taxon>Ploima</taxon>
        <taxon>Brachionidae</taxon>
        <taxon>Brachionus</taxon>
    </lineage>
</organism>
<evidence type="ECO:0000313" key="2">
    <source>
        <dbReference type="Proteomes" id="UP000276133"/>
    </source>
</evidence>
<protein>
    <submittedName>
        <fullName evidence="1">Uncharacterized protein</fullName>
    </submittedName>
</protein>
<comment type="caution">
    <text evidence="1">The sequence shown here is derived from an EMBL/GenBank/DDBJ whole genome shotgun (WGS) entry which is preliminary data.</text>
</comment>
<dbReference type="EMBL" id="REGN01001847">
    <property type="protein sequence ID" value="RNA32104.1"/>
    <property type="molecule type" value="Genomic_DNA"/>
</dbReference>
<dbReference type="AlphaFoldDB" id="A0A3M7S8G7"/>
<sequence length="79" mass="8982">MTLPISVEFKSTNCLMPKKLISFERKTSSSLKASHSTSPTTPSQLSKFDSENVRIANPFKFNFKKSSFFSRQAIFKITE</sequence>
<proteinExistence type="predicted"/>
<accession>A0A3M7S8G7</accession>